<reference evidence="1 2" key="1">
    <citation type="journal article" date="2011" name="J. Bacteriol.">
        <title>Complete genome sequence of seawater bacterium Glaciecola nitratireducens FR1064T.</title>
        <authorList>
            <person name="Bian F."/>
            <person name="Qin Q.L."/>
            <person name="Xie B.B."/>
            <person name="Shu Y.L."/>
            <person name="Zhang X.Y."/>
            <person name="Yu Y."/>
            <person name="Chen B."/>
            <person name="Chen X.L."/>
            <person name="Zhou B.C."/>
            <person name="Zhang Y.Z."/>
        </authorList>
    </citation>
    <scope>NUCLEOTIDE SEQUENCE [LARGE SCALE GENOMIC DNA]</scope>
    <source>
        <strain evidence="2">JCM 12485 / KCTC 12276 / FR1064</strain>
    </source>
</reference>
<dbReference type="InterPro" id="IPR007215">
    <property type="entry name" value="Sulphur_relay_TusB/DsrH"/>
</dbReference>
<dbReference type="GO" id="GO:0005737">
    <property type="term" value="C:cytoplasm"/>
    <property type="evidence" value="ECO:0007669"/>
    <property type="project" value="InterPro"/>
</dbReference>
<proteinExistence type="predicted"/>
<dbReference type="Pfam" id="PF04077">
    <property type="entry name" value="DsrH"/>
    <property type="match status" value="1"/>
</dbReference>
<keyword evidence="2" id="KW-1185">Reference proteome</keyword>
<dbReference type="HOGENOM" id="CLU_2287519_0_0_6"/>
<evidence type="ECO:0000313" key="1">
    <source>
        <dbReference type="EMBL" id="AEP29906.1"/>
    </source>
</evidence>
<dbReference type="SUPFAM" id="SSF75169">
    <property type="entry name" value="DsrEFH-like"/>
    <property type="match status" value="1"/>
</dbReference>
<dbReference type="EMBL" id="CP003060">
    <property type="protein sequence ID" value="AEP29906.1"/>
    <property type="molecule type" value="Genomic_DNA"/>
</dbReference>
<dbReference type="GO" id="GO:0002143">
    <property type="term" value="P:tRNA wobble position uridine thiolation"/>
    <property type="evidence" value="ECO:0007669"/>
    <property type="project" value="InterPro"/>
</dbReference>
<dbReference type="Gene3D" id="3.40.1260.10">
    <property type="entry name" value="DsrEFH-like"/>
    <property type="match status" value="1"/>
</dbReference>
<dbReference type="STRING" id="1085623.GNIT_1793"/>
<protein>
    <submittedName>
        <fullName evidence="1">Uncharacterized protein</fullName>
    </submittedName>
</protein>
<dbReference type="Proteomes" id="UP000009282">
    <property type="component" value="Chromosome"/>
</dbReference>
<organism evidence="1 2">
    <name type="scientific">Glaciecola nitratireducens (strain JCM 12485 / KCTC 12276 / FR1064)</name>
    <dbReference type="NCBI Taxonomy" id="1085623"/>
    <lineage>
        <taxon>Bacteria</taxon>
        <taxon>Pseudomonadati</taxon>
        <taxon>Pseudomonadota</taxon>
        <taxon>Gammaproteobacteria</taxon>
        <taxon>Alteromonadales</taxon>
        <taxon>Alteromonadaceae</taxon>
        <taxon>Brumicola</taxon>
    </lineage>
</organism>
<evidence type="ECO:0000313" key="2">
    <source>
        <dbReference type="Proteomes" id="UP000009282"/>
    </source>
</evidence>
<sequence length="101" mass="11434">MLILFLGSDYHAIKPMLGSHSDENSAEKHHAIIVAQQAVFQLYNILDELNERTDTLIYVIKRDLQASGLLANFAGHNKINIIEFEEFVTLSTQHIPCITLQ</sequence>
<dbReference type="RefSeq" id="WP_014108780.1">
    <property type="nucleotide sequence ID" value="NC_016041.1"/>
</dbReference>
<accession>G4QGW1</accession>
<dbReference type="KEGG" id="gni:GNIT_1793"/>
<name>G4QGW1_GLANF</name>
<dbReference type="AlphaFoldDB" id="G4QGW1"/>
<dbReference type="InterPro" id="IPR027396">
    <property type="entry name" value="DsrEFH-like"/>
</dbReference>
<gene>
    <name evidence="1" type="ordered locus">GNIT_1793</name>
</gene>
<dbReference type="OrthoDB" id="6322444at2"/>